<evidence type="ECO:0000259" key="3">
    <source>
        <dbReference type="Pfam" id="PF08646"/>
    </source>
</evidence>
<dbReference type="InterPro" id="IPR012340">
    <property type="entry name" value="NA-bd_OB-fold"/>
</dbReference>
<organism evidence="5 6">
    <name type="scientific">Coffea arabica</name>
    <name type="common">Arabian coffee</name>
    <dbReference type="NCBI Taxonomy" id="13443"/>
    <lineage>
        <taxon>Eukaryota</taxon>
        <taxon>Viridiplantae</taxon>
        <taxon>Streptophyta</taxon>
        <taxon>Embryophyta</taxon>
        <taxon>Tracheophyta</taxon>
        <taxon>Spermatophyta</taxon>
        <taxon>Magnoliopsida</taxon>
        <taxon>eudicotyledons</taxon>
        <taxon>Gunneridae</taxon>
        <taxon>Pentapetalae</taxon>
        <taxon>asterids</taxon>
        <taxon>lamiids</taxon>
        <taxon>Gentianales</taxon>
        <taxon>Rubiaceae</taxon>
        <taxon>Ixoroideae</taxon>
        <taxon>Gardenieae complex</taxon>
        <taxon>Bertiereae - Coffeeae clade</taxon>
        <taxon>Coffeeae</taxon>
        <taxon>Coffea</taxon>
    </lineage>
</organism>
<accession>A0ABM4UX38</accession>
<dbReference type="Gene3D" id="2.40.50.140">
    <property type="entry name" value="Nucleic acid-binding proteins"/>
    <property type="match status" value="3"/>
</dbReference>
<dbReference type="RefSeq" id="XP_071911848.1">
    <property type="nucleotide sequence ID" value="XM_072055747.1"/>
</dbReference>
<evidence type="ECO:0000313" key="6">
    <source>
        <dbReference type="RefSeq" id="XP_071911848.1"/>
    </source>
</evidence>
<evidence type="ECO:0000259" key="2">
    <source>
        <dbReference type="Pfam" id="PF02721"/>
    </source>
</evidence>
<keyword evidence="1" id="KW-0238">DNA-binding</keyword>
<sequence length="431" mass="48595">MNFITFDRLLPGIKNWAVTVQVIDKQKPQVSKKGRRYLKLLLADEKANKIDALIYGSDIDFFRNHFQIYRRFVVSNARLQYADDPLTLEQKTCTMIIDNSTIVEPLDEQQPPLLPPLYQFTPFKKLCHHIDTNSDLDVIGIVVHVNPQSTKGATPIRDIVLTDQSSMAIILTLWGEHATDEGQIIAETIHTQPLIAALRVKATSYGTITLSTKFASCILINPPLQEGPPLRQWAAKNNEAITKAITEKTYENPLELLPPPDAEDITHIGAIVTAPQKKAFWIQGTPKLLDRSQKLWYHACPFCHKSIRSTPEYKITCLSCHRRIHVVARPRITVDFTDWSGNITLDLYGKDAQQLLPYKISEIQQQESENNIPYRAIEECISDNTIICFIKKAPYSYEPSATQKYTAIVAHKIYLAEQGSRLTGAAGSSSA</sequence>
<reference evidence="6" key="1">
    <citation type="submission" date="2025-08" db="UniProtKB">
        <authorList>
            <consortium name="RefSeq"/>
        </authorList>
    </citation>
    <scope>IDENTIFICATION</scope>
    <source>
        <tissue evidence="6">Leaves</tissue>
    </source>
</reference>
<dbReference type="InterPro" id="IPR003871">
    <property type="entry name" value="RFA1B/D_OB_1st"/>
</dbReference>
<proteinExistence type="predicted"/>
<dbReference type="CDD" id="cd04475">
    <property type="entry name" value="RPA1_DBD_B"/>
    <property type="match status" value="1"/>
</dbReference>
<protein>
    <submittedName>
        <fullName evidence="6">Replication protein A 70 kDa DNA-binding subunit D-like</fullName>
    </submittedName>
</protein>
<feature type="domain" description="Replication factor A C-terminal" evidence="3">
    <location>
        <begin position="283"/>
        <end position="421"/>
    </location>
</feature>
<evidence type="ECO:0000259" key="4">
    <source>
        <dbReference type="Pfam" id="PF16900"/>
    </source>
</evidence>
<evidence type="ECO:0000313" key="5">
    <source>
        <dbReference type="Proteomes" id="UP001652660"/>
    </source>
</evidence>
<dbReference type="Pfam" id="PF16900">
    <property type="entry name" value="REPA_OB_2"/>
    <property type="match status" value="1"/>
</dbReference>
<dbReference type="Pfam" id="PF02721">
    <property type="entry name" value="DUF223"/>
    <property type="match status" value="1"/>
</dbReference>
<evidence type="ECO:0000256" key="1">
    <source>
        <dbReference type="ARBA" id="ARBA00023125"/>
    </source>
</evidence>
<dbReference type="Pfam" id="PF08646">
    <property type="entry name" value="Rep_fac-A_C"/>
    <property type="match status" value="1"/>
</dbReference>
<keyword evidence="5" id="KW-1185">Reference proteome</keyword>
<feature type="domain" description="Replication protein A 70 kDa DNA-binding subunit B/D first OB fold" evidence="2">
    <location>
        <begin position="6"/>
        <end position="104"/>
    </location>
</feature>
<feature type="domain" description="Replication protein A OB" evidence="4">
    <location>
        <begin position="129"/>
        <end position="221"/>
    </location>
</feature>
<gene>
    <name evidence="6" type="primary">LOC140009646</name>
</gene>
<dbReference type="Proteomes" id="UP001652660">
    <property type="component" value="Chromosome 6e"/>
</dbReference>
<dbReference type="GeneID" id="140009646"/>
<dbReference type="InterPro" id="IPR013955">
    <property type="entry name" value="Rep_factor-A_C"/>
</dbReference>
<name>A0ABM4UX38_COFAR</name>
<dbReference type="InterPro" id="IPR031657">
    <property type="entry name" value="REPA_OB_2"/>
</dbReference>
<dbReference type="SUPFAM" id="SSF50249">
    <property type="entry name" value="Nucleic acid-binding proteins"/>
    <property type="match status" value="3"/>
</dbReference>
<dbReference type="PANTHER" id="PTHR47165">
    <property type="entry name" value="OS03G0429900 PROTEIN"/>
    <property type="match status" value="1"/>
</dbReference>
<dbReference type="PANTHER" id="PTHR47165:SF4">
    <property type="entry name" value="OS03G0429900 PROTEIN"/>
    <property type="match status" value="1"/>
</dbReference>